<feature type="compositionally biased region" description="Basic and acidic residues" evidence="1">
    <location>
        <begin position="23"/>
        <end position="39"/>
    </location>
</feature>
<feature type="region of interest" description="Disordered" evidence="1">
    <location>
        <begin position="1"/>
        <end position="39"/>
    </location>
</feature>
<proteinExistence type="predicted"/>
<organism evidence="2 3">
    <name type="scientific">Papilio xuthus</name>
    <name type="common">Asian swallowtail butterfly</name>
    <dbReference type="NCBI Taxonomy" id="66420"/>
    <lineage>
        <taxon>Eukaryota</taxon>
        <taxon>Metazoa</taxon>
        <taxon>Ecdysozoa</taxon>
        <taxon>Arthropoda</taxon>
        <taxon>Hexapoda</taxon>
        <taxon>Insecta</taxon>
        <taxon>Pterygota</taxon>
        <taxon>Neoptera</taxon>
        <taxon>Endopterygota</taxon>
        <taxon>Lepidoptera</taxon>
        <taxon>Glossata</taxon>
        <taxon>Ditrysia</taxon>
        <taxon>Papilionoidea</taxon>
        <taxon>Papilionidae</taxon>
        <taxon>Papilioninae</taxon>
        <taxon>Papilio</taxon>
    </lineage>
</organism>
<keyword evidence="3" id="KW-1185">Reference proteome</keyword>
<dbReference type="AlphaFoldDB" id="A0A194PS36"/>
<sequence>MNIRVKNHVQSTEKTNRKRRKYPIRDGGRDSDLQERRKDAQSEMVNFAINW</sequence>
<dbReference type="EMBL" id="KQ459601">
    <property type="protein sequence ID" value="KPI93940.1"/>
    <property type="molecule type" value="Genomic_DNA"/>
</dbReference>
<evidence type="ECO:0000313" key="2">
    <source>
        <dbReference type="EMBL" id="KPI93940.1"/>
    </source>
</evidence>
<dbReference type="Proteomes" id="UP000053268">
    <property type="component" value="Unassembled WGS sequence"/>
</dbReference>
<reference evidence="2 3" key="1">
    <citation type="journal article" date="2015" name="Nat. Commun.">
        <title>Outbred genome sequencing and CRISPR/Cas9 gene editing in butterflies.</title>
        <authorList>
            <person name="Li X."/>
            <person name="Fan D."/>
            <person name="Zhang W."/>
            <person name="Liu G."/>
            <person name="Zhang L."/>
            <person name="Zhao L."/>
            <person name="Fang X."/>
            <person name="Chen L."/>
            <person name="Dong Y."/>
            <person name="Chen Y."/>
            <person name="Ding Y."/>
            <person name="Zhao R."/>
            <person name="Feng M."/>
            <person name="Zhu Y."/>
            <person name="Feng Y."/>
            <person name="Jiang X."/>
            <person name="Zhu D."/>
            <person name="Xiang H."/>
            <person name="Feng X."/>
            <person name="Li S."/>
            <person name="Wang J."/>
            <person name="Zhang G."/>
            <person name="Kronforst M.R."/>
            <person name="Wang W."/>
        </authorList>
    </citation>
    <scope>NUCLEOTIDE SEQUENCE [LARGE SCALE GENOMIC DNA]</scope>
    <source>
        <strain evidence="2">Ya'a_city_454_Px</strain>
        <tissue evidence="2">Whole body</tissue>
    </source>
</reference>
<evidence type="ECO:0000256" key="1">
    <source>
        <dbReference type="SAM" id="MobiDB-lite"/>
    </source>
</evidence>
<evidence type="ECO:0000313" key="3">
    <source>
        <dbReference type="Proteomes" id="UP000053268"/>
    </source>
</evidence>
<protein>
    <submittedName>
        <fullName evidence="2">Uncharacterized protein</fullName>
    </submittedName>
</protein>
<gene>
    <name evidence="2" type="ORF">RR46_13105</name>
</gene>
<accession>A0A194PS36</accession>
<name>A0A194PS36_PAPXU</name>